<evidence type="ECO:0000313" key="2">
    <source>
        <dbReference type="Proteomes" id="UP000800984"/>
    </source>
</evidence>
<organism evidence="1 2">
    <name type="scientific">Flavobacterium difficile</name>
    <dbReference type="NCBI Taxonomy" id="2709659"/>
    <lineage>
        <taxon>Bacteria</taxon>
        <taxon>Pseudomonadati</taxon>
        <taxon>Bacteroidota</taxon>
        <taxon>Flavobacteriia</taxon>
        <taxon>Flavobacteriales</taxon>
        <taxon>Flavobacteriaceae</taxon>
        <taxon>Flavobacterium</taxon>
    </lineage>
</organism>
<dbReference type="Proteomes" id="UP000800984">
    <property type="component" value="Unassembled WGS sequence"/>
</dbReference>
<accession>A0ABX0I8L6</accession>
<dbReference type="RefSeq" id="WP_166077273.1">
    <property type="nucleotide sequence ID" value="NZ_JAAJBT010000004.1"/>
</dbReference>
<name>A0ABX0I8L6_9FLAO</name>
<gene>
    <name evidence="1" type="ORF">G4D72_08635</name>
</gene>
<reference evidence="1 2" key="1">
    <citation type="submission" date="2020-02" db="EMBL/GenBank/DDBJ databases">
        <authorList>
            <person name="Chen W.-M."/>
        </authorList>
    </citation>
    <scope>NUCLEOTIDE SEQUENCE [LARGE SCALE GENOMIC DNA]</scope>
    <source>
        <strain evidence="1 2">KDG-16</strain>
    </source>
</reference>
<sequence>MRLSKPVLMGTNILLEFPNQGSKEDFENSNSELLVYLKTNLRNYDIKIKITVIETYKPKVIYTNEEKYKHFKELNPAIELFRQTFELDI</sequence>
<evidence type="ECO:0000313" key="1">
    <source>
        <dbReference type="EMBL" id="NHM02174.1"/>
    </source>
</evidence>
<protein>
    <submittedName>
        <fullName evidence="1">DNA polymerase III</fullName>
    </submittedName>
</protein>
<keyword evidence="2" id="KW-1185">Reference proteome</keyword>
<dbReference type="EMBL" id="JAAJBT010000004">
    <property type="protein sequence ID" value="NHM02174.1"/>
    <property type="molecule type" value="Genomic_DNA"/>
</dbReference>
<comment type="caution">
    <text evidence="1">The sequence shown here is derived from an EMBL/GenBank/DDBJ whole genome shotgun (WGS) entry which is preliminary data.</text>
</comment>
<proteinExistence type="predicted"/>